<dbReference type="AlphaFoldDB" id="A0A318JD92"/>
<keyword evidence="3" id="KW-1185">Reference proteome</keyword>
<evidence type="ECO:0000313" key="3">
    <source>
        <dbReference type="Proteomes" id="UP000248395"/>
    </source>
</evidence>
<dbReference type="SUPFAM" id="SSF51735">
    <property type="entry name" value="NAD(P)-binding Rossmann-fold domains"/>
    <property type="match status" value="1"/>
</dbReference>
<organism evidence="2 3">
    <name type="scientific">Aquitalea magnusonii</name>
    <dbReference type="NCBI Taxonomy" id="332411"/>
    <lineage>
        <taxon>Bacteria</taxon>
        <taxon>Pseudomonadati</taxon>
        <taxon>Pseudomonadota</taxon>
        <taxon>Betaproteobacteria</taxon>
        <taxon>Neisseriales</taxon>
        <taxon>Chromobacteriaceae</taxon>
        <taxon>Aquitalea</taxon>
    </lineage>
</organism>
<comment type="caution">
    <text evidence="2">The sequence shown here is derived from an EMBL/GenBank/DDBJ whole genome shotgun (WGS) entry which is preliminary data.</text>
</comment>
<dbReference type="Proteomes" id="UP000248395">
    <property type="component" value="Unassembled WGS sequence"/>
</dbReference>
<evidence type="ECO:0000259" key="1">
    <source>
        <dbReference type="Pfam" id="PF01408"/>
    </source>
</evidence>
<name>A0A318JD92_9NEIS</name>
<dbReference type="Pfam" id="PF01408">
    <property type="entry name" value="GFO_IDH_MocA"/>
    <property type="match status" value="1"/>
</dbReference>
<feature type="non-terminal residue" evidence="2">
    <location>
        <position position="100"/>
    </location>
</feature>
<reference evidence="2 3" key="1">
    <citation type="submission" date="2018-05" db="EMBL/GenBank/DDBJ databases">
        <title>Genomic Encyclopedia of Type Strains, Phase IV (KMG-IV): sequencing the most valuable type-strain genomes for metagenomic binning, comparative biology and taxonomic classification.</title>
        <authorList>
            <person name="Goeker M."/>
        </authorList>
    </citation>
    <scope>NUCLEOTIDE SEQUENCE [LARGE SCALE GENOMIC DNA]</scope>
    <source>
        <strain evidence="2 3">DSM 25134</strain>
    </source>
</reference>
<dbReference type="EMBL" id="QJKC01000024">
    <property type="protein sequence ID" value="PXX41718.1"/>
    <property type="molecule type" value="Genomic_DNA"/>
</dbReference>
<evidence type="ECO:0000313" key="2">
    <source>
        <dbReference type="EMBL" id="PXX41718.1"/>
    </source>
</evidence>
<dbReference type="PANTHER" id="PTHR43249">
    <property type="entry name" value="UDP-N-ACETYL-2-AMINO-2-DEOXY-D-GLUCURONATE OXIDASE"/>
    <property type="match status" value="1"/>
</dbReference>
<gene>
    <name evidence="2" type="ORF">DFR38_12441</name>
</gene>
<dbReference type="InterPro" id="IPR000683">
    <property type="entry name" value="Gfo/Idh/MocA-like_OxRdtase_N"/>
</dbReference>
<dbReference type="InterPro" id="IPR036291">
    <property type="entry name" value="NAD(P)-bd_dom_sf"/>
</dbReference>
<feature type="domain" description="Gfo/Idh/MocA-like oxidoreductase N-terminal" evidence="1">
    <location>
        <begin position="14"/>
        <end position="99"/>
    </location>
</feature>
<dbReference type="InterPro" id="IPR052515">
    <property type="entry name" value="Gfo/Idh/MocA_Oxidoreductase"/>
</dbReference>
<accession>A0A318JD92</accession>
<sequence length="100" mass="10707">MRNMNFDVISGRKIRFALVGCGRIANNHFGSLEKHADRAELVDVCDVDPAALQAAVERTGARGHSNLTDMLAITNADIIVLTTPSGLHPSQSIECSEAGF</sequence>
<dbReference type="Gene3D" id="3.40.50.720">
    <property type="entry name" value="NAD(P)-binding Rossmann-like Domain"/>
    <property type="match status" value="1"/>
</dbReference>
<protein>
    <submittedName>
        <fullName evidence="2">Oxidoreductase family protein</fullName>
    </submittedName>
</protein>
<proteinExistence type="predicted"/>
<dbReference type="PANTHER" id="PTHR43249:SF1">
    <property type="entry name" value="D-GLUCOSIDE 3-DEHYDROGENASE"/>
    <property type="match status" value="1"/>
</dbReference>
<dbReference type="GO" id="GO:0000166">
    <property type="term" value="F:nucleotide binding"/>
    <property type="evidence" value="ECO:0007669"/>
    <property type="project" value="InterPro"/>
</dbReference>